<dbReference type="InterPro" id="IPR029063">
    <property type="entry name" value="SAM-dependent_MTases_sf"/>
</dbReference>
<dbReference type="Gene3D" id="3.40.50.150">
    <property type="entry name" value="Vaccinia Virus protein VP39"/>
    <property type="match status" value="1"/>
</dbReference>
<reference evidence="1" key="1">
    <citation type="submission" date="2021-02" db="EMBL/GenBank/DDBJ databases">
        <authorList>
            <person name="Dougan E. K."/>
            <person name="Rhodes N."/>
            <person name="Thang M."/>
            <person name="Chan C."/>
        </authorList>
    </citation>
    <scope>NUCLEOTIDE SEQUENCE</scope>
</reference>
<protein>
    <recommendedName>
        <fullName evidence="3">Calmodulin-lysine N-methyltransferase</fullName>
    </recommendedName>
</protein>
<dbReference type="InterPro" id="IPR019410">
    <property type="entry name" value="Methyltransf_16"/>
</dbReference>
<comment type="caution">
    <text evidence="1">The sequence shown here is derived from an EMBL/GenBank/DDBJ whole genome shotgun (WGS) entry which is preliminary data.</text>
</comment>
<dbReference type="EMBL" id="CAJNNW010025879">
    <property type="protein sequence ID" value="CAE8680647.1"/>
    <property type="molecule type" value="Genomic_DNA"/>
</dbReference>
<dbReference type="Pfam" id="PF10294">
    <property type="entry name" value="Methyltransf_16"/>
    <property type="match status" value="1"/>
</dbReference>
<dbReference type="AlphaFoldDB" id="A0A813JK36"/>
<dbReference type="Proteomes" id="UP000626109">
    <property type="component" value="Unassembled WGS sequence"/>
</dbReference>
<organism evidence="1 2">
    <name type="scientific">Polarella glacialis</name>
    <name type="common">Dinoflagellate</name>
    <dbReference type="NCBI Taxonomy" id="89957"/>
    <lineage>
        <taxon>Eukaryota</taxon>
        <taxon>Sar</taxon>
        <taxon>Alveolata</taxon>
        <taxon>Dinophyceae</taxon>
        <taxon>Suessiales</taxon>
        <taxon>Suessiaceae</taxon>
        <taxon>Polarella</taxon>
    </lineage>
</organism>
<accession>A0A813JK36</accession>
<proteinExistence type="predicted"/>
<name>A0A813JK36_POLGL</name>
<gene>
    <name evidence="1" type="ORF">PGLA2088_LOCUS22017</name>
</gene>
<feature type="non-terminal residue" evidence="1">
    <location>
        <position position="139"/>
    </location>
</feature>
<sequence length="139" mass="14965">VVLSDLGELQAEATKAHIAMNQPALGSARGAASYATLDWDRLPDRASFGYFDVVFAGDVIWHETLVEPFLKALSWAASGPGLGEAVLSHKVRDKESVDLFEKMAASCGFVIASKVSSEEVLGEDGHSSVFLYHLRKLGK</sequence>
<evidence type="ECO:0008006" key="3">
    <source>
        <dbReference type="Google" id="ProtNLM"/>
    </source>
</evidence>
<evidence type="ECO:0000313" key="2">
    <source>
        <dbReference type="Proteomes" id="UP000626109"/>
    </source>
</evidence>
<evidence type="ECO:0000313" key="1">
    <source>
        <dbReference type="EMBL" id="CAE8680647.1"/>
    </source>
</evidence>